<dbReference type="SMART" id="SM00091">
    <property type="entry name" value="PAS"/>
    <property type="match status" value="2"/>
</dbReference>
<dbReference type="InterPro" id="IPR043128">
    <property type="entry name" value="Rev_trsase/Diguanyl_cyclase"/>
</dbReference>
<dbReference type="SUPFAM" id="SSF55073">
    <property type="entry name" value="Nucleotide cyclase"/>
    <property type="match status" value="1"/>
</dbReference>
<dbReference type="InterPro" id="IPR035919">
    <property type="entry name" value="EAL_sf"/>
</dbReference>
<proteinExistence type="predicted"/>
<feature type="domain" description="GGDEF" evidence="3">
    <location>
        <begin position="298"/>
        <end position="436"/>
    </location>
</feature>
<dbReference type="SMART" id="SM00267">
    <property type="entry name" value="GGDEF"/>
    <property type="match status" value="1"/>
</dbReference>
<organism evidence="4 5">
    <name type="scientific">Gottfriedia endophytica</name>
    <dbReference type="NCBI Taxonomy" id="2820819"/>
    <lineage>
        <taxon>Bacteria</taxon>
        <taxon>Bacillati</taxon>
        <taxon>Bacillota</taxon>
        <taxon>Bacilli</taxon>
        <taxon>Bacillales</taxon>
        <taxon>Bacillaceae</taxon>
        <taxon>Gottfriedia</taxon>
    </lineage>
</organism>
<dbReference type="Pfam" id="PF00563">
    <property type="entry name" value="EAL"/>
    <property type="match status" value="1"/>
</dbReference>
<dbReference type="Gene3D" id="3.30.450.20">
    <property type="entry name" value="PAS domain"/>
    <property type="match status" value="2"/>
</dbReference>
<keyword evidence="5" id="KW-1185">Reference proteome</keyword>
<dbReference type="InterPro" id="IPR035965">
    <property type="entry name" value="PAS-like_dom_sf"/>
</dbReference>
<dbReference type="InterPro" id="IPR000014">
    <property type="entry name" value="PAS"/>
</dbReference>
<dbReference type="InterPro" id="IPR013656">
    <property type="entry name" value="PAS_4"/>
</dbReference>
<comment type="caution">
    <text evidence="4">The sequence shown here is derived from an EMBL/GenBank/DDBJ whole genome shotgun (WGS) entry which is preliminary data.</text>
</comment>
<dbReference type="Proteomes" id="UP000682134">
    <property type="component" value="Unassembled WGS sequence"/>
</dbReference>
<dbReference type="Pfam" id="PF13426">
    <property type="entry name" value="PAS_9"/>
    <property type="match status" value="1"/>
</dbReference>
<dbReference type="SUPFAM" id="SSF141868">
    <property type="entry name" value="EAL domain-like"/>
    <property type="match status" value="1"/>
</dbReference>
<dbReference type="PANTHER" id="PTHR44757:SF2">
    <property type="entry name" value="BIOFILM ARCHITECTURE MAINTENANCE PROTEIN MBAA"/>
    <property type="match status" value="1"/>
</dbReference>
<dbReference type="EMBL" id="JAGIYQ010000003">
    <property type="protein sequence ID" value="MBP0724724.1"/>
    <property type="molecule type" value="Genomic_DNA"/>
</dbReference>
<dbReference type="Gene3D" id="3.20.20.450">
    <property type="entry name" value="EAL domain"/>
    <property type="match status" value="1"/>
</dbReference>
<dbReference type="InterPro" id="IPR000160">
    <property type="entry name" value="GGDEF_dom"/>
</dbReference>
<dbReference type="InterPro" id="IPR029787">
    <property type="entry name" value="Nucleotide_cyclase"/>
</dbReference>
<feature type="domain" description="PAS" evidence="1">
    <location>
        <begin position="142"/>
        <end position="212"/>
    </location>
</feature>
<protein>
    <submittedName>
        <fullName evidence="4">EAL domain-containing protein</fullName>
    </submittedName>
</protein>
<sequence>MSQFLNLNTNSIDPKIIEGVMSSINDLVFIMRVIGNEFYYYFANENAMEFAGLDHDHDFIGKSIYEVMPADVAKGINENYLTAKNRKESIWYNDVIVKNDTNTYFETVLSPIFDSNGNCTYIVSVTRDVTLSTVETKEKLENELRYRSLFDHNLDSILMVNNEGTIEQANPSTYHVLGYKQKELVGRKVTTIISEKELKEFQNLFTITLQGHSSEIENSIVFHKNGQYIRSHIKGIPIVYKEEIRGIYLIIKNVSSISEKDNYIYYLSQRDQLTGFYKRDQYPTIADRMIKENQTQNQQFAIILFNINRLSHVNETYGYDVGDLVIESVSKILFSYVEQLIGGSSPIIRHSGDEFILFVSMKSQYQIISIVKKLIDLVNVTINIPNRDEKIGISSSVGISVYPKDGNTSDILLRNAERALLACKQKERELYSFYDAKYSSITQNKLCIENLLKQAIDKNELEVYYQPQFSLNNFELVGLEALLRWNNDKLGFVPPNEFIPIAEQTHLINEIGYWVFENVVQQIKKWKEMGYHVQKVAVNLSAKQFYSNEIVQYINKCLNHHNLSPDLLSIEITEGAMVDREETAYILKRLKALNLKIAVDDFGTGYSSLSYLKDFPVDMLKIDRSFVQAITEDKKNAAIVTTVINLAQSLGMDVIAEGVETVEQIEFLKRKNCLKAQGFYFSKPLPANEIEEKYFSSRTS</sequence>
<evidence type="ECO:0000259" key="2">
    <source>
        <dbReference type="PROSITE" id="PS50883"/>
    </source>
</evidence>
<dbReference type="PROSITE" id="PS50887">
    <property type="entry name" value="GGDEF"/>
    <property type="match status" value="1"/>
</dbReference>
<dbReference type="PROSITE" id="PS50883">
    <property type="entry name" value="EAL"/>
    <property type="match status" value="1"/>
</dbReference>
<dbReference type="Pfam" id="PF00990">
    <property type="entry name" value="GGDEF"/>
    <property type="match status" value="1"/>
</dbReference>
<dbReference type="FunFam" id="3.20.20.450:FF:000001">
    <property type="entry name" value="Cyclic di-GMP phosphodiesterase yahA"/>
    <property type="match status" value="1"/>
</dbReference>
<dbReference type="RefSeq" id="WP_209403535.1">
    <property type="nucleotide sequence ID" value="NZ_JAGIYQ010000003.1"/>
</dbReference>
<dbReference type="SMART" id="SM00052">
    <property type="entry name" value="EAL"/>
    <property type="match status" value="1"/>
</dbReference>
<dbReference type="Gene3D" id="3.30.70.270">
    <property type="match status" value="1"/>
</dbReference>
<dbReference type="InterPro" id="IPR052155">
    <property type="entry name" value="Biofilm_reg_signaling"/>
</dbReference>
<dbReference type="InterPro" id="IPR001633">
    <property type="entry name" value="EAL_dom"/>
</dbReference>
<dbReference type="NCBIfam" id="TIGR00254">
    <property type="entry name" value="GGDEF"/>
    <property type="match status" value="1"/>
</dbReference>
<name>A0A940NM62_9BACI</name>
<gene>
    <name evidence="4" type="ORF">J5Y03_05920</name>
</gene>
<dbReference type="NCBIfam" id="TIGR00229">
    <property type="entry name" value="sensory_box"/>
    <property type="match status" value="1"/>
</dbReference>
<dbReference type="CDD" id="cd00130">
    <property type="entry name" value="PAS"/>
    <property type="match status" value="2"/>
</dbReference>
<dbReference type="PANTHER" id="PTHR44757">
    <property type="entry name" value="DIGUANYLATE CYCLASE DGCP"/>
    <property type="match status" value="1"/>
</dbReference>
<evidence type="ECO:0000313" key="4">
    <source>
        <dbReference type="EMBL" id="MBP0724724.1"/>
    </source>
</evidence>
<dbReference type="SUPFAM" id="SSF55785">
    <property type="entry name" value="PYP-like sensor domain (PAS domain)"/>
    <property type="match status" value="2"/>
</dbReference>
<reference evidence="4" key="1">
    <citation type="submission" date="2021-04" db="EMBL/GenBank/DDBJ databases">
        <title>Genome seq and assembly of Bacillus sp.</title>
        <authorList>
            <person name="Chhetri G."/>
        </authorList>
    </citation>
    <scope>NUCLEOTIDE SEQUENCE</scope>
    <source>
        <strain evidence="4">RG28</strain>
    </source>
</reference>
<evidence type="ECO:0000259" key="1">
    <source>
        <dbReference type="PROSITE" id="PS50112"/>
    </source>
</evidence>
<dbReference type="AlphaFoldDB" id="A0A940NM62"/>
<accession>A0A940NM62</accession>
<evidence type="ECO:0000313" key="5">
    <source>
        <dbReference type="Proteomes" id="UP000682134"/>
    </source>
</evidence>
<dbReference type="PROSITE" id="PS50112">
    <property type="entry name" value="PAS"/>
    <property type="match status" value="1"/>
</dbReference>
<evidence type="ECO:0000259" key="3">
    <source>
        <dbReference type="PROSITE" id="PS50887"/>
    </source>
</evidence>
<dbReference type="CDD" id="cd01948">
    <property type="entry name" value="EAL"/>
    <property type="match status" value="1"/>
</dbReference>
<dbReference type="CDD" id="cd01949">
    <property type="entry name" value="GGDEF"/>
    <property type="match status" value="1"/>
</dbReference>
<feature type="domain" description="EAL" evidence="2">
    <location>
        <begin position="445"/>
        <end position="698"/>
    </location>
</feature>
<dbReference type="Pfam" id="PF08448">
    <property type="entry name" value="PAS_4"/>
    <property type="match status" value="1"/>
</dbReference>